<gene>
    <name evidence="1" type="ORF">E5222_11545</name>
</gene>
<comment type="caution">
    <text evidence="1">The sequence shown here is derived from an EMBL/GenBank/DDBJ whole genome shotgun (WGS) entry which is preliminary data.</text>
</comment>
<organism evidence="1 2">
    <name type="scientific">Alteraurantiacibacter aquimixticola</name>
    <dbReference type="NCBI Taxonomy" id="2489173"/>
    <lineage>
        <taxon>Bacteria</taxon>
        <taxon>Pseudomonadati</taxon>
        <taxon>Pseudomonadota</taxon>
        <taxon>Alphaproteobacteria</taxon>
        <taxon>Sphingomonadales</taxon>
        <taxon>Erythrobacteraceae</taxon>
        <taxon>Alteraurantiacibacter</taxon>
    </lineage>
</organism>
<reference evidence="1 2" key="1">
    <citation type="submission" date="2019-04" db="EMBL/GenBank/DDBJ databases">
        <title>Altererythrobacter aquimixticola sp. nov., isolated from sediment of junction between the ocean and a freshwater spring.</title>
        <authorList>
            <person name="Yoon J.-H."/>
        </authorList>
    </citation>
    <scope>NUCLEOTIDE SEQUENCE [LARGE SCALE GENOMIC DNA]</scope>
    <source>
        <strain evidence="1 2">SSKS-13</strain>
    </source>
</reference>
<accession>A0A4T3EXV0</accession>
<dbReference type="RefSeq" id="WP_136693955.1">
    <property type="nucleotide sequence ID" value="NZ_SSHH01000003.1"/>
</dbReference>
<name>A0A4T3EXV0_9SPHN</name>
<dbReference type="AlphaFoldDB" id="A0A4T3EXV0"/>
<sequence>MDSEGSACAAAADAEHERWIDLLSVGSAIERQSRSGGPGRITIEAGDAKSVEAINALAQCGGALQLALGDGRRTYRLSGVSIRQNEQRRNLRSEIRAHGSFTLTYEAVQRAD</sequence>
<evidence type="ECO:0000313" key="1">
    <source>
        <dbReference type="EMBL" id="TIX49478.1"/>
    </source>
</evidence>
<dbReference type="OrthoDB" id="9991332at2"/>
<protein>
    <submittedName>
        <fullName evidence="1">Uncharacterized protein</fullName>
    </submittedName>
</protein>
<keyword evidence="2" id="KW-1185">Reference proteome</keyword>
<evidence type="ECO:0000313" key="2">
    <source>
        <dbReference type="Proteomes" id="UP000309389"/>
    </source>
</evidence>
<dbReference type="EMBL" id="SSHH01000003">
    <property type="protein sequence ID" value="TIX49478.1"/>
    <property type="molecule type" value="Genomic_DNA"/>
</dbReference>
<proteinExistence type="predicted"/>
<dbReference type="Proteomes" id="UP000309389">
    <property type="component" value="Unassembled WGS sequence"/>
</dbReference>